<dbReference type="PANTHER" id="PTHR33021">
    <property type="entry name" value="BLUE COPPER PROTEIN"/>
    <property type="match status" value="1"/>
</dbReference>
<feature type="domain" description="Phytocyanin" evidence="6">
    <location>
        <begin position="30"/>
        <end position="135"/>
    </location>
</feature>
<evidence type="ECO:0000313" key="7">
    <source>
        <dbReference type="EMBL" id="KAI9192325.1"/>
    </source>
</evidence>
<dbReference type="PRINTS" id="PR01217">
    <property type="entry name" value="PRICHEXTENSN"/>
</dbReference>
<dbReference type="InterPro" id="IPR003245">
    <property type="entry name" value="Phytocyanin_dom"/>
</dbReference>
<dbReference type="FunFam" id="2.60.40.420:FF:000003">
    <property type="entry name" value="Blue copper"/>
    <property type="match status" value="1"/>
</dbReference>
<keyword evidence="1" id="KW-0479">Metal-binding</keyword>
<reference evidence="7" key="1">
    <citation type="journal article" date="2022" name="Plant J.">
        <title>Strategies of tolerance reflected in two North American maple genomes.</title>
        <authorList>
            <person name="McEvoy S.L."/>
            <person name="Sezen U.U."/>
            <person name="Trouern-Trend A."/>
            <person name="McMahon S.M."/>
            <person name="Schaberg P.G."/>
            <person name="Yang J."/>
            <person name="Wegrzyn J.L."/>
            <person name="Swenson N.G."/>
        </authorList>
    </citation>
    <scope>NUCLEOTIDE SEQUENCE</scope>
    <source>
        <strain evidence="7">91603</strain>
    </source>
</reference>
<organism evidence="7 8">
    <name type="scientific">Acer negundo</name>
    <name type="common">Box elder</name>
    <dbReference type="NCBI Taxonomy" id="4023"/>
    <lineage>
        <taxon>Eukaryota</taxon>
        <taxon>Viridiplantae</taxon>
        <taxon>Streptophyta</taxon>
        <taxon>Embryophyta</taxon>
        <taxon>Tracheophyta</taxon>
        <taxon>Spermatophyta</taxon>
        <taxon>Magnoliopsida</taxon>
        <taxon>eudicotyledons</taxon>
        <taxon>Gunneridae</taxon>
        <taxon>Pentapetalae</taxon>
        <taxon>rosids</taxon>
        <taxon>malvids</taxon>
        <taxon>Sapindales</taxon>
        <taxon>Sapindaceae</taxon>
        <taxon>Hippocastanoideae</taxon>
        <taxon>Acereae</taxon>
        <taxon>Acer</taxon>
    </lineage>
</organism>
<evidence type="ECO:0000256" key="2">
    <source>
        <dbReference type="ARBA" id="ARBA00023008"/>
    </source>
</evidence>
<dbReference type="AlphaFoldDB" id="A0AAD5JCB2"/>
<proteinExistence type="predicted"/>
<dbReference type="Proteomes" id="UP001064489">
    <property type="component" value="Chromosome 6"/>
</dbReference>
<reference evidence="7" key="2">
    <citation type="submission" date="2023-02" db="EMBL/GenBank/DDBJ databases">
        <authorList>
            <person name="Swenson N.G."/>
            <person name="Wegrzyn J.L."/>
            <person name="Mcevoy S.L."/>
        </authorList>
    </citation>
    <scope>NUCLEOTIDE SEQUENCE</scope>
    <source>
        <strain evidence="7">91603</strain>
        <tissue evidence="7">Leaf</tissue>
    </source>
</reference>
<keyword evidence="5" id="KW-0732">Signal</keyword>
<dbReference type="GO" id="GO:0005886">
    <property type="term" value="C:plasma membrane"/>
    <property type="evidence" value="ECO:0007669"/>
    <property type="project" value="TreeGrafter"/>
</dbReference>
<feature type="chain" id="PRO_5042161398" description="Phytocyanin domain-containing protein" evidence="5">
    <location>
        <begin position="28"/>
        <end position="235"/>
    </location>
</feature>
<dbReference type="PROSITE" id="PS51485">
    <property type="entry name" value="PHYTOCYANIN"/>
    <property type="match status" value="1"/>
</dbReference>
<dbReference type="InterPro" id="IPR028871">
    <property type="entry name" value="BlueCu_1_BS"/>
</dbReference>
<evidence type="ECO:0000313" key="8">
    <source>
        <dbReference type="Proteomes" id="UP001064489"/>
    </source>
</evidence>
<keyword evidence="2" id="KW-0186">Copper</keyword>
<sequence>MALKYNKATFLVVSLAMIAALLESSTAQSTVHVVGGTGASAWVVPTGGATVYSNWAANNTFKVNDVLVFNFVTRVHDVAQVTKAAFGACNTTSPISRKTNSPANFTLTSAGEHYYICTSPGHCLGGQKLSLNVTSGASSPAPTPTPTPTPAAPAPTPTSSPPPPTPTQTPAPTPTTSSPSPPAPTPTSPPSTTATPPSSPSPNGGNATPPSGNSAKSLGVALSSTFLAIFVALLY</sequence>
<gene>
    <name evidence="7" type="ORF">LWI28_021260</name>
</gene>
<evidence type="ECO:0000256" key="4">
    <source>
        <dbReference type="SAM" id="MobiDB-lite"/>
    </source>
</evidence>
<protein>
    <recommendedName>
        <fullName evidence="6">Phytocyanin domain-containing protein</fullName>
    </recommendedName>
</protein>
<dbReference type="InterPro" id="IPR008972">
    <property type="entry name" value="Cupredoxin"/>
</dbReference>
<dbReference type="Pfam" id="PF02298">
    <property type="entry name" value="Cu_bind_like"/>
    <property type="match status" value="1"/>
</dbReference>
<keyword evidence="3" id="KW-0325">Glycoprotein</keyword>
<name>A0AAD5JCB2_ACENE</name>
<accession>A0AAD5JCB2</accession>
<dbReference type="InterPro" id="IPR039391">
    <property type="entry name" value="Phytocyanin-like"/>
</dbReference>
<dbReference type="GO" id="GO:0009055">
    <property type="term" value="F:electron transfer activity"/>
    <property type="evidence" value="ECO:0007669"/>
    <property type="project" value="InterPro"/>
</dbReference>
<dbReference type="EMBL" id="JAJSOW010000004">
    <property type="protein sequence ID" value="KAI9192325.1"/>
    <property type="molecule type" value="Genomic_DNA"/>
</dbReference>
<evidence type="ECO:0000256" key="3">
    <source>
        <dbReference type="ARBA" id="ARBA00023180"/>
    </source>
</evidence>
<dbReference type="GO" id="GO:0046872">
    <property type="term" value="F:metal ion binding"/>
    <property type="evidence" value="ECO:0007669"/>
    <property type="project" value="UniProtKB-KW"/>
</dbReference>
<evidence type="ECO:0000256" key="5">
    <source>
        <dbReference type="SAM" id="SignalP"/>
    </source>
</evidence>
<feature type="signal peptide" evidence="5">
    <location>
        <begin position="1"/>
        <end position="27"/>
    </location>
</feature>
<evidence type="ECO:0000259" key="6">
    <source>
        <dbReference type="PROSITE" id="PS51485"/>
    </source>
</evidence>
<dbReference type="PANTHER" id="PTHR33021:SF496">
    <property type="entry name" value="OS08G0482700 PROTEIN"/>
    <property type="match status" value="1"/>
</dbReference>
<feature type="compositionally biased region" description="Low complexity" evidence="4">
    <location>
        <begin position="190"/>
        <end position="214"/>
    </location>
</feature>
<evidence type="ECO:0000256" key="1">
    <source>
        <dbReference type="ARBA" id="ARBA00022723"/>
    </source>
</evidence>
<comment type="caution">
    <text evidence="7">The sequence shown here is derived from an EMBL/GenBank/DDBJ whole genome shotgun (WGS) entry which is preliminary data.</text>
</comment>
<dbReference type="Gene3D" id="2.60.40.420">
    <property type="entry name" value="Cupredoxins - blue copper proteins"/>
    <property type="match status" value="1"/>
</dbReference>
<dbReference type="SUPFAM" id="SSF49503">
    <property type="entry name" value="Cupredoxins"/>
    <property type="match status" value="1"/>
</dbReference>
<feature type="compositionally biased region" description="Pro residues" evidence="4">
    <location>
        <begin position="141"/>
        <end position="189"/>
    </location>
</feature>
<keyword evidence="8" id="KW-1185">Reference proteome</keyword>
<feature type="region of interest" description="Disordered" evidence="4">
    <location>
        <begin position="134"/>
        <end position="217"/>
    </location>
</feature>
<dbReference type="PROSITE" id="PS00196">
    <property type="entry name" value="COPPER_BLUE"/>
    <property type="match status" value="1"/>
</dbReference>